<dbReference type="InterPro" id="IPR002110">
    <property type="entry name" value="Ankyrin_rpt"/>
</dbReference>
<reference evidence="4 5" key="1">
    <citation type="submission" date="2018-06" db="EMBL/GenBank/DDBJ databases">
        <authorList>
            <consortium name="Pathogen Informatics"/>
            <person name="Doyle S."/>
        </authorList>
    </citation>
    <scope>NUCLEOTIDE SEQUENCE [LARGE SCALE GENOMIC DNA]</scope>
    <source>
        <strain evidence="4 5">NCTC11862</strain>
    </source>
</reference>
<evidence type="ECO:0000256" key="3">
    <source>
        <dbReference type="PROSITE-ProRule" id="PRU00023"/>
    </source>
</evidence>
<accession>A0A376CJY5</accession>
<dbReference type="SUPFAM" id="SSF48403">
    <property type="entry name" value="Ankyrin repeat"/>
    <property type="match status" value="1"/>
</dbReference>
<dbReference type="Pfam" id="PF12796">
    <property type="entry name" value="Ank_2"/>
    <property type="match status" value="1"/>
</dbReference>
<proteinExistence type="predicted"/>
<keyword evidence="2 3" id="KW-0040">ANK repeat</keyword>
<evidence type="ECO:0000256" key="2">
    <source>
        <dbReference type="ARBA" id="ARBA00023043"/>
    </source>
</evidence>
<dbReference type="PANTHER" id="PTHR24171">
    <property type="entry name" value="ANKYRIN REPEAT DOMAIN-CONTAINING PROTEIN 39-RELATED"/>
    <property type="match status" value="1"/>
</dbReference>
<dbReference type="PROSITE" id="PS50088">
    <property type="entry name" value="ANK_REPEAT"/>
    <property type="match status" value="1"/>
</dbReference>
<feature type="repeat" description="ANK" evidence="3">
    <location>
        <begin position="43"/>
        <end position="75"/>
    </location>
</feature>
<name>A0A376CJY5_9CORY</name>
<evidence type="ECO:0000256" key="1">
    <source>
        <dbReference type="ARBA" id="ARBA00022737"/>
    </source>
</evidence>
<dbReference type="Proteomes" id="UP000254467">
    <property type="component" value="Unassembled WGS sequence"/>
</dbReference>
<protein>
    <submittedName>
        <fullName evidence="4">Ankyrin repeat containing protein</fullName>
    </submittedName>
</protein>
<dbReference type="Gene3D" id="1.25.40.20">
    <property type="entry name" value="Ankyrin repeat-containing domain"/>
    <property type="match status" value="1"/>
</dbReference>
<evidence type="ECO:0000313" key="5">
    <source>
        <dbReference type="Proteomes" id="UP000254467"/>
    </source>
</evidence>
<dbReference type="RefSeq" id="WP_018582115.1">
    <property type="nucleotide sequence ID" value="NZ_LDYD01000007.1"/>
</dbReference>
<dbReference type="EMBL" id="UFXQ01000001">
    <property type="protein sequence ID" value="STC68613.1"/>
    <property type="molecule type" value="Genomic_DNA"/>
</dbReference>
<dbReference type="OrthoDB" id="306540at2"/>
<dbReference type="PROSITE" id="PS50297">
    <property type="entry name" value="ANK_REP_REGION"/>
    <property type="match status" value="1"/>
</dbReference>
<dbReference type="SMART" id="SM00248">
    <property type="entry name" value="ANK"/>
    <property type="match status" value="2"/>
</dbReference>
<gene>
    <name evidence="4" type="ORF">NCTC11862_00372</name>
</gene>
<evidence type="ECO:0000313" key="4">
    <source>
        <dbReference type="EMBL" id="STC68613.1"/>
    </source>
</evidence>
<dbReference type="AlphaFoldDB" id="A0A376CJY5"/>
<dbReference type="InterPro" id="IPR036770">
    <property type="entry name" value="Ankyrin_rpt-contain_sf"/>
</dbReference>
<organism evidence="4 5">
    <name type="scientific">Corynebacterium pilosum</name>
    <dbReference type="NCBI Taxonomy" id="35756"/>
    <lineage>
        <taxon>Bacteria</taxon>
        <taxon>Bacillati</taxon>
        <taxon>Actinomycetota</taxon>
        <taxon>Actinomycetes</taxon>
        <taxon>Mycobacteriales</taxon>
        <taxon>Corynebacteriaceae</taxon>
        <taxon>Corynebacterium</taxon>
    </lineage>
</organism>
<keyword evidence="1" id="KW-0677">Repeat</keyword>
<sequence>MSNEVPNDVQEFAAKLFNFARTGDTQLIDYIKQGVNVDLTNQDGNTFVMLASYSGHGELVKQLIEAGADVNKTNNRGQTPLAGVIFKKEDAIIDDLLAAGADPRAGSPDSIETARMFGREDLVEKFTK</sequence>
<keyword evidence="5" id="KW-1185">Reference proteome</keyword>
<dbReference type="STRING" id="35756.GCA_001044155_01905"/>
<dbReference type="PANTHER" id="PTHR24171:SF9">
    <property type="entry name" value="ANKYRIN REPEAT DOMAIN-CONTAINING PROTEIN 39"/>
    <property type="match status" value="1"/>
</dbReference>